<evidence type="ECO:0000256" key="3">
    <source>
        <dbReference type="ARBA" id="ARBA00022475"/>
    </source>
</evidence>
<evidence type="ECO:0000313" key="8">
    <source>
        <dbReference type="EMBL" id="QOS14099.1"/>
    </source>
</evidence>
<dbReference type="InterPro" id="IPR013563">
    <property type="entry name" value="Oligopep_ABC_C"/>
</dbReference>
<feature type="domain" description="ABC transporter" evidence="7">
    <location>
        <begin position="8"/>
        <end position="259"/>
    </location>
</feature>
<dbReference type="InterPro" id="IPR003439">
    <property type="entry name" value="ABC_transporter-like_ATP-bd"/>
</dbReference>
<evidence type="ECO:0000313" key="9">
    <source>
        <dbReference type="Proteomes" id="UP000663064"/>
    </source>
</evidence>
<dbReference type="Gene3D" id="3.40.50.300">
    <property type="entry name" value="P-loop containing nucleotide triphosphate hydrolases"/>
    <property type="match status" value="2"/>
</dbReference>
<dbReference type="NCBIfam" id="TIGR01727">
    <property type="entry name" value="oligo_HPY"/>
    <property type="match status" value="2"/>
</dbReference>
<gene>
    <name evidence="8" type="ORF">HfgLR_25085</name>
</gene>
<organism evidence="8 9">
    <name type="scientific">Haloferax gibbonsii</name>
    <dbReference type="NCBI Taxonomy" id="35746"/>
    <lineage>
        <taxon>Archaea</taxon>
        <taxon>Methanobacteriati</taxon>
        <taxon>Methanobacteriota</taxon>
        <taxon>Stenosarchaea group</taxon>
        <taxon>Halobacteria</taxon>
        <taxon>Halobacteriales</taxon>
        <taxon>Haloferacaceae</taxon>
        <taxon>Haloferax</taxon>
    </lineage>
</organism>
<accession>A0A871BMX9</accession>
<dbReference type="GO" id="GO:0015833">
    <property type="term" value="P:peptide transport"/>
    <property type="evidence" value="ECO:0007669"/>
    <property type="project" value="InterPro"/>
</dbReference>
<keyword evidence="2" id="KW-0813">Transport</keyword>
<dbReference type="Pfam" id="PF08352">
    <property type="entry name" value="oligo_HPY"/>
    <property type="match status" value="2"/>
</dbReference>
<dbReference type="GO" id="GO:0005886">
    <property type="term" value="C:plasma membrane"/>
    <property type="evidence" value="ECO:0007669"/>
    <property type="project" value="UniProtKB-SubCell"/>
</dbReference>
<evidence type="ECO:0000256" key="5">
    <source>
        <dbReference type="ARBA" id="ARBA00022840"/>
    </source>
</evidence>
<dbReference type="RefSeq" id="WP_193494256.1">
    <property type="nucleotide sequence ID" value="NZ_CP063208.1"/>
</dbReference>
<dbReference type="AlphaFoldDB" id="A0A871BMX9"/>
<evidence type="ECO:0000256" key="4">
    <source>
        <dbReference type="ARBA" id="ARBA00022741"/>
    </source>
</evidence>
<protein>
    <submittedName>
        <fullName evidence="8">ABC-type transport system ATP-binding protein</fullName>
    </submittedName>
</protein>
<dbReference type="NCBIfam" id="NF008453">
    <property type="entry name" value="PRK11308.1"/>
    <property type="match status" value="2"/>
</dbReference>
<dbReference type="GO" id="GO:0005524">
    <property type="term" value="F:ATP binding"/>
    <property type="evidence" value="ECO:0007669"/>
    <property type="project" value="UniProtKB-KW"/>
</dbReference>
<keyword evidence="3" id="KW-1003">Cell membrane</keyword>
<dbReference type="InterPro" id="IPR017871">
    <property type="entry name" value="ABC_transporter-like_CS"/>
</dbReference>
<sequence length="703" mass="77740">MSEEEPLLEVTNLKTQFHTDRGVVKAVDGVSFTIQEGETHGFVGESGAGKSVTARSIMRLIQHPGRIESGEIRFRGKDIRSMSEPELRSVRGDEIAMVFQDPMTALNPAYTVGTQIIDVIKQHDPGISREDARNRTIRLLGDVGIPDPAQRVDDYPHQFSGGMRQRALIAMAISCGPELLIADEPTTALDVTIQAQILELLKDLQEQYDLAIHLITHDMGVIAEVCDRVSVMYGGKIVEEGPMEEIFDAPKHPYTIGLMKAIPRMNDPRDRLDAIPGNMPGLINTPSGCSFRDRCPHAKPECAEDEPPLSAVSVDDVHRSACVRMDEIDLDAAREISSGESTRPVRDLGETLVSIDSLQKYFEPESQAWYEKWLGTPSYVHAVEDVSFSIRRGETLGLVGESGCGKTTLGRTVLRLYEPTSGRVLYAGSDLTEMQKRELKSARSDLQMIFQDPFSSLNPRKTVKNIIGRPLEVHGLVDNEDEKEARVTELLDEVGLKPSHLNRYPHEFSGGQKQRIGLARALAVEPDFIVADEPVSALDVSVQAKILNKLMDLQDEYGLTFLFIAHDLNVVQHIADRIAVMYLGEVVEIGPTDQIFEPPHHPYTEVLLSSIPQPEPGSIHEKIEPVGELPSPINPPSGCRFHTRCPYAMDACKTQDPSHVPVASDHEIHCHLFDEQVMGDESHIAEVVDSQADFSGKNAGESK</sequence>
<geneLocation type="plasmid" evidence="8 9">
    <name>pHGLR3</name>
</geneLocation>
<dbReference type="GeneID" id="59461618"/>
<comment type="subcellular location">
    <subcellularLocation>
        <location evidence="1">Cell membrane</location>
        <topology evidence="1">Peripheral membrane protein</topology>
    </subcellularLocation>
</comment>
<keyword evidence="5 8" id="KW-0067">ATP-binding</keyword>
<dbReference type="SUPFAM" id="SSF52540">
    <property type="entry name" value="P-loop containing nucleoside triphosphate hydrolases"/>
    <property type="match status" value="2"/>
</dbReference>
<dbReference type="PROSITE" id="PS00211">
    <property type="entry name" value="ABC_TRANSPORTER_1"/>
    <property type="match status" value="2"/>
</dbReference>
<keyword evidence="8" id="KW-0614">Plasmid</keyword>
<dbReference type="Pfam" id="PF00005">
    <property type="entry name" value="ABC_tran"/>
    <property type="match status" value="2"/>
</dbReference>
<dbReference type="CDD" id="cd03257">
    <property type="entry name" value="ABC_NikE_OppD_transporters"/>
    <property type="match status" value="2"/>
</dbReference>
<dbReference type="GO" id="GO:0016887">
    <property type="term" value="F:ATP hydrolysis activity"/>
    <property type="evidence" value="ECO:0007669"/>
    <property type="project" value="InterPro"/>
</dbReference>
<dbReference type="EMBL" id="CP063208">
    <property type="protein sequence ID" value="QOS14099.1"/>
    <property type="molecule type" value="Genomic_DNA"/>
</dbReference>
<feature type="domain" description="ABC transporter" evidence="7">
    <location>
        <begin position="353"/>
        <end position="608"/>
    </location>
</feature>
<dbReference type="NCBIfam" id="NF007739">
    <property type="entry name" value="PRK10419.1"/>
    <property type="match status" value="2"/>
</dbReference>
<dbReference type="Proteomes" id="UP000663064">
    <property type="component" value="Plasmid pHGLR3"/>
</dbReference>
<dbReference type="InterPro" id="IPR027417">
    <property type="entry name" value="P-loop_NTPase"/>
</dbReference>
<evidence type="ECO:0000256" key="1">
    <source>
        <dbReference type="ARBA" id="ARBA00004202"/>
    </source>
</evidence>
<keyword evidence="6" id="KW-0472">Membrane</keyword>
<evidence type="ECO:0000256" key="2">
    <source>
        <dbReference type="ARBA" id="ARBA00022448"/>
    </source>
</evidence>
<dbReference type="PANTHER" id="PTHR43297:SF2">
    <property type="entry name" value="DIPEPTIDE TRANSPORT ATP-BINDING PROTEIN DPPD"/>
    <property type="match status" value="1"/>
</dbReference>
<evidence type="ECO:0000259" key="7">
    <source>
        <dbReference type="PROSITE" id="PS50893"/>
    </source>
</evidence>
<keyword evidence="4" id="KW-0547">Nucleotide-binding</keyword>
<proteinExistence type="predicted"/>
<dbReference type="InterPro" id="IPR050388">
    <property type="entry name" value="ABC_Ni/Peptide_Import"/>
</dbReference>
<dbReference type="InterPro" id="IPR003593">
    <property type="entry name" value="AAA+_ATPase"/>
</dbReference>
<dbReference type="PROSITE" id="PS50893">
    <property type="entry name" value="ABC_TRANSPORTER_2"/>
    <property type="match status" value="2"/>
</dbReference>
<dbReference type="SMART" id="SM00382">
    <property type="entry name" value="AAA"/>
    <property type="match status" value="2"/>
</dbReference>
<dbReference type="PANTHER" id="PTHR43297">
    <property type="entry name" value="OLIGOPEPTIDE TRANSPORT ATP-BINDING PROTEIN APPD"/>
    <property type="match status" value="1"/>
</dbReference>
<dbReference type="FunFam" id="3.40.50.300:FF:000016">
    <property type="entry name" value="Oligopeptide ABC transporter ATP-binding component"/>
    <property type="match status" value="2"/>
</dbReference>
<reference evidence="8" key="1">
    <citation type="journal article" date="2021" name="Front. Microbiol.">
        <title>Cellular and Genomic Properties of Haloferax gibbonsii LR2-5, the Host of Euryarchaeal Virus HFTV1.</title>
        <authorList>
            <person name="Tittes C."/>
            <person name="Schwarzer S."/>
            <person name="Pfeiffer F."/>
            <person name="Dyall-Smith M."/>
            <person name="Rodriguez-Franco M."/>
            <person name="Oksanen H.M."/>
            <person name="Quax T.E.F."/>
        </authorList>
    </citation>
    <scope>NUCLEOTIDE SEQUENCE</scope>
    <source>
        <strain evidence="8">LR2-5</strain>
    </source>
</reference>
<evidence type="ECO:0000256" key="6">
    <source>
        <dbReference type="ARBA" id="ARBA00023136"/>
    </source>
</evidence>
<name>A0A871BMX9_HALGI</name>